<evidence type="ECO:0008006" key="3">
    <source>
        <dbReference type="Google" id="ProtNLM"/>
    </source>
</evidence>
<gene>
    <name evidence="1" type="ORF">JWH11_01235</name>
</gene>
<accession>A0ABS8NQ26</accession>
<keyword evidence="2" id="KW-1185">Reference proteome</keyword>
<evidence type="ECO:0000313" key="2">
    <source>
        <dbReference type="Proteomes" id="UP001430396"/>
    </source>
</evidence>
<comment type="caution">
    <text evidence="1">The sequence shown here is derived from an EMBL/GenBank/DDBJ whole genome shotgun (WGS) entry which is preliminary data.</text>
</comment>
<dbReference type="EMBL" id="JAFFQI010000163">
    <property type="protein sequence ID" value="MCD0265083.1"/>
    <property type="molecule type" value="Genomic_DNA"/>
</dbReference>
<reference evidence="1" key="1">
    <citation type="submission" date="2021-02" db="EMBL/GenBank/DDBJ databases">
        <title>Copper resistance gene diversity in local Xanthomonas species at agrochemical polluted sites in Trinidad, Trinidad and Tobago.</title>
        <authorList>
            <person name="Ramnarine S.D.B.J."/>
            <person name="Ramsubhag A."/>
            <person name="Jayaraman J."/>
        </authorList>
    </citation>
    <scope>NUCLEOTIDE SEQUENCE</scope>
    <source>
        <strain evidence="1">CaNP6A</strain>
    </source>
</reference>
<organism evidence="1 2">
    <name type="scientific">Xanthomonas melonis</name>
    <dbReference type="NCBI Taxonomy" id="56456"/>
    <lineage>
        <taxon>Bacteria</taxon>
        <taxon>Pseudomonadati</taxon>
        <taxon>Pseudomonadota</taxon>
        <taxon>Gammaproteobacteria</taxon>
        <taxon>Lysobacterales</taxon>
        <taxon>Lysobacteraceae</taxon>
        <taxon>Xanthomonas</taxon>
    </lineage>
</organism>
<sequence>MEITVTTARAAEILGIGYEGLRSYLKRGLLGSSGVMLPFVGRDAPAPDLSAVRATWKRFGFTDLCLMRLAKQLIGMGLTFEQANSLISREEMRRLFRKGAPAPDTMLVCWPPHFDFALLETKNSEISKGLQGVGDLAILIKLNAIADHVSQQLGTEAICRPTPVR</sequence>
<name>A0ABS8NQ26_9XANT</name>
<proteinExistence type="predicted"/>
<protein>
    <recommendedName>
        <fullName evidence="3">HTH merR-type domain-containing protein</fullName>
    </recommendedName>
</protein>
<dbReference type="Proteomes" id="UP001430396">
    <property type="component" value="Unassembled WGS sequence"/>
</dbReference>
<evidence type="ECO:0000313" key="1">
    <source>
        <dbReference type="EMBL" id="MCD0265083.1"/>
    </source>
</evidence>
<dbReference type="RefSeq" id="WP_230434129.1">
    <property type="nucleotide sequence ID" value="NZ_JAFFQH010000128.1"/>
</dbReference>